<feature type="region of interest" description="Disordered" evidence="1">
    <location>
        <begin position="1"/>
        <end position="103"/>
    </location>
</feature>
<keyword evidence="3" id="KW-1185">Reference proteome</keyword>
<evidence type="ECO:0000313" key="2">
    <source>
        <dbReference type="EMBL" id="MEQ2281743.1"/>
    </source>
</evidence>
<feature type="compositionally biased region" description="Polar residues" evidence="1">
    <location>
        <begin position="94"/>
        <end position="103"/>
    </location>
</feature>
<dbReference type="EMBL" id="JAHRIP010004584">
    <property type="protein sequence ID" value="MEQ2281743.1"/>
    <property type="molecule type" value="Genomic_DNA"/>
</dbReference>
<accession>A0ABV0XJT4</accession>
<proteinExistence type="predicted"/>
<comment type="caution">
    <text evidence="2">The sequence shown here is derived from an EMBL/GenBank/DDBJ whole genome shotgun (WGS) entry which is preliminary data.</text>
</comment>
<sequence length="103" mass="11583">MYKPSSEPGPKSIRTRSKLSEAGRPFYQNQVQQSSELDTNSIRTRNKSPSEPVRNLPPEPGPNYIRTRKKPPSEPAPTSIRTKRKSPSEPVSDPPQNQVQIAF</sequence>
<dbReference type="Proteomes" id="UP001469553">
    <property type="component" value="Unassembled WGS sequence"/>
</dbReference>
<evidence type="ECO:0000256" key="1">
    <source>
        <dbReference type="SAM" id="MobiDB-lite"/>
    </source>
</evidence>
<protein>
    <submittedName>
        <fullName evidence="2">Uncharacterized protein</fullName>
    </submittedName>
</protein>
<feature type="compositionally biased region" description="Polar residues" evidence="1">
    <location>
        <begin position="27"/>
        <end position="49"/>
    </location>
</feature>
<name>A0ABV0XJT4_9TELE</name>
<reference evidence="2 3" key="1">
    <citation type="submission" date="2021-06" db="EMBL/GenBank/DDBJ databases">
        <authorList>
            <person name="Palmer J.M."/>
        </authorList>
    </citation>
    <scope>NUCLEOTIDE SEQUENCE [LARGE SCALE GENOMIC DNA]</scope>
    <source>
        <strain evidence="2 3">AS_MEX2019</strain>
        <tissue evidence="2">Muscle</tissue>
    </source>
</reference>
<evidence type="ECO:0000313" key="3">
    <source>
        <dbReference type="Proteomes" id="UP001469553"/>
    </source>
</evidence>
<organism evidence="2 3">
    <name type="scientific">Ameca splendens</name>
    <dbReference type="NCBI Taxonomy" id="208324"/>
    <lineage>
        <taxon>Eukaryota</taxon>
        <taxon>Metazoa</taxon>
        <taxon>Chordata</taxon>
        <taxon>Craniata</taxon>
        <taxon>Vertebrata</taxon>
        <taxon>Euteleostomi</taxon>
        <taxon>Actinopterygii</taxon>
        <taxon>Neopterygii</taxon>
        <taxon>Teleostei</taxon>
        <taxon>Neoteleostei</taxon>
        <taxon>Acanthomorphata</taxon>
        <taxon>Ovalentaria</taxon>
        <taxon>Atherinomorphae</taxon>
        <taxon>Cyprinodontiformes</taxon>
        <taxon>Goodeidae</taxon>
        <taxon>Ameca</taxon>
    </lineage>
</organism>
<gene>
    <name evidence="2" type="ORF">AMECASPLE_033574</name>
</gene>